<dbReference type="EMBL" id="CM045758">
    <property type="protein sequence ID" value="KAI8031993.1"/>
    <property type="molecule type" value="Genomic_DNA"/>
</dbReference>
<dbReference type="Proteomes" id="UP001060215">
    <property type="component" value="Chromosome 1"/>
</dbReference>
<evidence type="ECO:0000313" key="2">
    <source>
        <dbReference type="Proteomes" id="UP001060215"/>
    </source>
</evidence>
<reference evidence="1 2" key="1">
    <citation type="journal article" date="2022" name="Plant J.">
        <title>Chromosome-level genome of Camellia lanceoleosa provides a valuable resource for understanding genome evolution and self-incompatibility.</title>
        <authorList>
            <person name="Gong W."/>
            <person name="Xiao S."/>
            <person name="Wang L."/>
            <person name="Liao Z."/>
            <person name="Chang Y."/>
            <person name="Mo W."/>
            <person name="Hu G."/>
            <person name="Li W."/>
            <person name="Zhao G."/>
            <person name="Zhu H."/>
            <person name="Hu X."/>
            <person name="Ji K."/>
            <person name="Xiang X."/>
            <person name="Song Q."/>
            <person name="Yuan D."/>
            <person name="Jin S."/>
            <person name="Zhang L."/>
        </authorList>
    </citation>
    <scope>NUCLEOTIDE SEQUENCE [LARGE SCALE GENOMIC DNA]</scope>
    <source>
        <strain evidence="1">SQ_2022a</strain>
    </source>
</reference>
<accession>A0ACC0J3K1</accession>
<evidence type="ECO:0000313" key="1">
    <source>
        <dbReference type="EMBL" id="KAI8031993.1"/>
    </source>
</evidence>
<name>A0ACC0J3K1_9ERIC</name>
<gene>
    <name evidence="1" type="ORF">LOK49_LG01G03860</name>
</gene>
<keyword evidence="1" id="KW-0378">Hydrolase</keyword>
<proteinExistence type="predicted"/>
<comment type="caution">
    <text evidence="1">The sequence shown here is derived from an EMBL/GenBank/DDBJ whole genome shotgun (WGS) entry which is preliminary data.</text>
</comment>
<organism evidence="1 2">
    <name type="scientific">Camellia lanceoleosa</name>
    <dbReference type="NCBI Taxonomy" id="1840588"/>
    <lineage>
        <taxon>Eukaryota</taxon>
        <taxon>Viridiplantae</taxon>
        <taxon>Streptophyta</taxon>
        <taxon>Embryophyta</taxon>
        <taxon>Tracheophyta</taxon>
        <taxon>Spermatophyta</taxon>
        <taxon>Magnoliopsida</taxon>
        <taxon>eudicotyledons</taxon>
        <taxon>Gunneridae</taxon>
        <taxon>Pentapetalae</taxon>
        <taxon>asterids</taxon>
        <taxon>Ericales</taxon>
        <taxon>Theaceae</taxon>
        <taxon>Camellia</taxon>
    </lineage>
</organism>
<sequence length="559" mass="62999">MKSQTKGRFAVVVKEADMILRGVPVSTLEETKVLDNSSKVQTTTRRSRTLGEVRQETLVAQKSLSSTTSQRVPPTVSSEEFSVWYAIIDNTISASFTTMCIKSGLCMMMKLWRLLAIGMMFLPSVKKGIYNLRFCFLKLNDSGPCVPVRTLEETKVPDNSWKVPRARRKRYRTHGKVRQETLVAQKNLPSTMSQRVPLKVASEEKLLVWSADYKFGNISVSNLFGPGLRNDVGENNCFLNVIIQSLWQLRKFRDEFLSRSASMHAHIGDPCVVCALHEIFNALSVASTSMTKEVISPSNFRIALTNLSPDGNLFQEAWMNDVSKVVKAILGFLHLSFTSSSGVSDTKAAGSNCTGSWDCASDACIAHTIFGMDIFQKMNCHNCGIESEQMKFTSFSHFIRAIALRGMKCYYAERSFDELLELAETHHYRICDPEVGGCGKLDNVHDILSTPPHVFTTVLGWESRSEPADDISATLRALSTEIDIGVMYEGLDPGNKHSLISMVCYYREHYICFVYNREYKKWIMYDDETLEVIGCWDDVLSKCEKGYLQPQVLFFEAVK</sequence>
<keyword evidence="2" id="KW-1185">Reference proteome</keyword>
<protein>
    <submittedName>
        <fullName evidence="1">Inactive ubiquitin carboxyl-terminal hydrolase 53</fullName>
    </submittedName>
</protein>